<gene>
    <name evidence="1" type="ORF">KC678_05860</name>
</gene>
<accession>A0A955L2Z1</accession>
<dbReference type="AlphaFoldDB" id="A0A955L2Z1"/>
<evidence type="ECO:0000313" key="2">
    <source>
        <dbReference type="Proteomes" id="UP000775877"/>
    </source>
</evidence>
<name>A0A955L2Z1_9BACT</name>
<sequence length="110" mass="12336">NTEVRVLASIITFNDNVLRPRTPYADKGREQILEELGIQNSAYSNVLKSLSKKGLLVKLAQKGDYALSTNVKKLKEYVDSNPKVSIANYYNIIDASDIRRSSEETEVESV</sequence>
<evidence type="ECO:0000313" key="1">
    <source>
        <dbReference type="EMBL" id="MCA9381766.1"/>
    </source>
</evidence>
<dbReference type="Proteomes" id="UP000775877">
    <property type="component" value="Unassembled WGS sequence"/>
</dbReference>
<organism evidence="1 2">
    <name type="scientific">Candidatus Dojkabacteria bacterium</name>
    <dbReference type="NCBI Taxonomy" id="2099670"/>
    <lineage>
        <taxon>Bacteria</taxon>
        <taxon>Candidatus Dojkabacteria</taxon>
    </lineage>
</organism>
<protein>
    <submittedName>
        <fullName evidence="1">Uncharacterized protein</fullName>
    </submittedName>
</protein>
<reference evidence="1" key="2">
    <citation type="journal article" date="2021" name="Microbiome">
        <title>Successional dynamics and alternative stable states in a saline activated sludge microbial community over 9 years.</title>
        <authorList>
            <person name="Wang Y."/>
            <person name="Ye J."/>
            <person name="Ju F."/>
            <person name="Liu L."/>
            <person name="Boyd J.A."/>
            <person name="Deng Y."/>
            <person name="Parks D.H."/>
            <person name="Jiang X."/>
            <person name="Yin X."/>
            <person name="Woodcroft B.J."/>
            <person name="Tyson G.W."/>
            <person name="Hugenholtz P."/>
            <person name="Polz M.F."/>
            <person name="Zhang T."/>
        </authorList>
    </citation>
    <scope>NUCLEOTIDE SEQUENCE</scope>
    <source>
        <strain evidence="1">HKST-UBA13</strain>
    </source>
</reference>
<dbReference type="EMBL" id="JAGQLJ010000181">
    <property type="protein sequence ID" value="MCA9381766.1"/>
    <property type="molecule type" value="Genomic_DNA"/>
</dbReference>
<proteinExistence type="predicted"/>
<reference evidence="1" key="1">
    <citation type="submission" date="2020-04" db="EMBL/GenBank/DDBJ databases">
        <authorList>
            <person name="Zhang T."/>
        </authorList>
    </citation>
    <scope>NUCLEOTIDE SEQUENCE</scope>
    <source>
        <strain evidence="1">HKST-UBA13</strain>
    </source>
</reference>
<feature type="non-terminal residue" evidence="1">
    <location>
        <position position="1"/>
    </location>
</feature>
<comment type="caution">
    <text evidence="1">The sequence shown here is derived from an EMBL/GenBank/DDBJ whole genome shotgun (WGS) entry which is preliminary data.</text>
</comment>